<evidence type="ECO:0000313" key="4">
    <source>
        <dbReference type="Proteomes" id="UP000563524"/>
    </source>
</evidence>
<dbReference type="GO" id="GO:0010181">
    <property type="term" value="F:FMN binding"/>
    <property type="evidence" value="ECO:0007669"/>
    <property type="project" value="InterPro"/>
</dbReference>
<dbReference type="AlphaFoldDB" id="A0A840HZX3"/>
<dbReference type="InterPro" id="IPR050268">
    <property type="entry name" value="NADH-dep_flavin_reductase"/>
</dbReference>
<dbReference type="Gene3D" id="2.30.110.10">
    <property type="entry name" value="Electron Transport, Fmn-binding Protein, Chain A"/>
    <property type="match status" value="1"/>
</dbReference>
<accession>A0A840HZX3</accession>
<dbReference type="Pfam" id="PF01613">
    <property type="entry name" value="Flavin_Reduct"/>
    <property type="match status" value="1"/>
</dbReference>
<keyword evidence="4" id="KW-1185">Reference proteome</keyword>
<dbReference type="SUPFAM" id="SSF50475">
    <property type="entry name" value="FMN-binding split barrel"/>
    <property type="match status" value="1"/>
</dbReference>
<dbReference type="GO" id="GO:0042602">
    <property type="term" value="F:riboflavin reductase (NADPH) activity"/>
    <property type="evidence" value="ECO:0007669"/>
    <property type="project" value="TreeGrafter"/>
</dbReference>
<dbReference type="PANTHER" id="PTHR30466">
    <property type="entry name" value="FLAVIN REDUCTASE"/>
    <property type="match status" value="1"/>
</dbReference>
<evidence type="ECO:0000313" key="3">
    <source>
        <dbReference type="EMBL" id="MBB4657573.1"/>
    </source>
</evidence>
<protein>
    <submittedName>
        <fullName evidence="3">Flavin reductase (DIM6/NTAB) family NADH-FMN oxidoreductase RutF</fullName>
    </submittedName>
</protein>
<sequence>MTDPYRAQKNAFARYPTGVTVVSCAPPGRAPLAITVNSFTSVSLEPTLVLWCLDKKSSVFAAYDAADNYAVSILAADQAEASNRFATPGRHDLLEGEGETYATGAPLLRGRIAGFDCEVADRHDAGDHVVLIGRVVHFDSRDGHPLIYAGRQYLEGPIVTERDR</sequence>
<dbReference type="InterPro" id="IPR002563">
    <property type="entry name" value="Flavin_Rdtase-like_dom"/>
</dbReference>
<keyword evidence="1" id="KW-0560">Oxidoreductase</keyword>
<dbReference type="PANTHER" id="PTHR30466:SF1">
    <property type="entry name" value="FMN REDUCTASE (NADH) RUTF"/>
    <property type="match status" value="1"/>
</dbReference>
<dbReference type="InterPro" id="IPR012349">
    <property type="entry name" value="Split_barrel_FMN-bd"/>
</dbReference>
<feature type="domain" description="Flavin reductase like" evidence="2">
    <location>
        <begin position="12"/>
        <end position="155"/>
    </location>
</feature>
<dbReference type="RefSeq" id="WP_183814779.1">
    <property type="nucleotide sequence ID" value="NZ_JACHOB010000001.1"/>
</dbReference>
<evidence type="ECO:0000256" key="1">
    <source>
        <dbReference type="ARBA" id="ARBA00023002"/>
    </source>
</evidence>
<name>A0A840HZX3_9PROT</name>
<dbReference type="Proteomes" id="UP000563524">
    <property type="component" value="Unassembled WGS sequence"/>
</dbReference>
<comment type="caution">
    <text evidence="3">The sequence shown here is derived from an EMBL/GenBank/DDBJ whole genome shotgun (WGS) entry which is preliminary data.</text>
</comment>
<reference evidence="3 4" key="1">
    <citation type="submission" date="2020-08" db="EMBL/GenBank/DDBJ databases">
        <title>Genomic Encyclopedia of Type Strains, Phase IV (KMG-IV): sequencing the most valuable type-strain genomes for metagenomic binning, comparative biology and taxonomic classification.</title>
        <authorList>
            <person name="Goeker M."/>
        </authorList>
    </citation>
    <scope>NUCLEOTIDE SEQUENCE [LARGE SCALE GENOMIC DNA]</scope>
    <source>
        <strain evidence="3 4">DSM 102850</strain>
    </source>
</reference>
<dbReference type="SMART" id="SM00903">
    <property type="entry name" value="Flavin_Reduct"/>
    <property type="match status" value="1"/>
</dbReference>
<organism evidence="3 4">
    <name type="scientific">Parvularcula dongshanensis</name>
    <dbReference type="NCBI Taxonomy" id="1173995"/>
    <lineage>
        <taxon>Bacteria</taxon>
        <taxon>Pseudomonadati</taxon>
        <taxon>Pseudomonadota</taxon>
        <taxon>Alphaproteobacteria</taxon>
        <taxon>Parvularculales</taxon>
        <taxon>Parvularculaceae</taxon>
        <taxon>Parvularcula</taxon>
    </lineage>
</organism>
<dbReference type="EMBL" id="JACHOB010000001">
    <property type="protein sequence ID" value="MBB4657573.1"/>
    <property type="molecule type" value="Genomic_DNA"/>
</dbReference>
<proteinExistence type="predicted"/>
<evidence type="ECO:0000259" key="2">
    <source>
        <dbReference type="SMART" id="SM00903"/>
    </source>
</evidence>
<gene>
    <name evidence="3" type="ORF">GGQ59_000073</name>
</gene>